<protein>
    <recommendedName>
        <fullName evidence="6">5'-3' exonuclease</fullName>
    </recommendedName>
</protein>
<reference evidence="8 9" key="1">
    <citation type="submission" date="2015-12" db="EMBL/GenBank/DDBJ databases">
        <authorList>
            <person name="Shamseldin A."/>
            <person name="Moawad H."/>
            <person name="Abd El-Rahim W.M."/>
            <person name="Sadowsky M.J."/>
        </authorList>
    </citation>
    <scope>NUCLEOTIDE SEQUENCE [LARGE SCALE GENOMIC DNA]</scope>
    <source>
        <strain evidence="8 9">Ar51</strain>
    </source>
</reference>
<evidence type="ECO:0000256" key="1">
    <source>
        <dbReference type="ARBA" id="ARBA00022722"/>
    </source>
</evidence>
<dbReference type="KEGG" id="psul:AU252_22245"/>
<keyword evidence="3 8" id="KW-0269">Exonuclease</keyword>
<dbReference type="GO" id="GO:0017108">
    <property type="term" value="F:5'-flap endonuclease activity"/>
    <property type="evidence" value="ECO:0007669"/>
    <property type="project" value="InterPro"/>
</dbReference>
<dbReference type="Gene3D" id="3.40.50.1010">
    <property type="entry name" value="5'-nuclease"/>
    <property type="match status" value="1"/>
</dbReference>
<dbReference type="EMBL" id="CP013747">
    <property type="protein sequence ID" value="ALV43558.1"/>
    <property type="molecule type" value="Genomic_DNA"/>
</dbReference>
<dbReference type="CDD" id="cd09859">
    <property type="entry name" value="PIN_53EXO"/>
    <property type="match status" value="1"/>
</dbReference>
<dbReference type="Pfam" id="PF01367">
    <property type="entry name" value="5_3_exonuc"/>
    <property type="match status" value="1"/>
</dbReference>
<dbReference type="Pfam" id="PF02739">
    <property type="entry name" value="5_3_exonuc_N"/>
    <property type="match status" value="1"/>
</dbReference>
<evidence type="ECO:0000256" key="3">
    <source>
        <dbReference type="ARBA" id="ARBA00022839"/>
    </source>
</evidence>
<dbReference type="InterPro" id="IPR029060">
    <property type="entry name" value="PIN-like_dom_sf"/>
</dbReference>
<evidence type="ECO:0000256" key="6">
    <source>
        <dbReference type="ARBA" id="ARBA00050026"/>
    </source>
</evidence>
<dbReference type="CDD" id="cd09898">
    <property type="entry name" value="H3TH_53EXO"/>
    <property type="match status" value="1"/>
</dbReference>
<feature type="domain" description="5'-3' exonuclease" evidence="7">
    <location>
        <begin position="8"/>
        <end position="281"/>
    </location>
</feature>
<dbReference type="Proteomes" id="UP000065151">
    <property type="component" value="Chromosome"/>
</dbReference>
<dbReference type="GO" id="GO:0003677">
    <property type="term" value="F:DNA binding"/>
    <property type="evidence" value="ECO:0007669"/>
    <property type="project" value="UniProtKB-KW"/>
</dbReference>
<dbReference type="SUPFAM" id="SSF88723">
    <property type="entry name" value="PIN domain-like"/>
    <property type="match status" value="1"/>
</dbReference>
<keyword evidence="2" id="KW-0378">Hydrolase</keyword>
<dbReference type="InterPro" id="IPR008918">
    <property type="entry name" value="HhH2"/>
</dbReference>
<evidence type="ECO:0000259" key="7">
    <source>
        <dbReference type="SMART" id="SM00475"/>
    </source>
</evidence>
<keyword evidence="4" id="KW-0238">DNA-binding</keyword>
<dbReference type="STRING" id="121292.AU252_22245"/>
<name>A0A0U3GWP6_9MICC</name>
<gene>
    <name evidence="8" type="ORF">AU252_22245</name>
</gene>
<accession>A0A0U3GWP6</accession>
<dbReference type="SUPFAM" id="SSF47807">
    <property type="entry name" value="5' to 3' exonuclease, C-terminal subdomain"/>
    <property type="match status" value="1"/>
</dbReference>
<dbReference type="SMART" id="SM00279">
    <property type="entry name" value="HhH2"/>
    <property type="match status" value="1"/>
</dbReference>
<dbReference type="InterPro" id="IPR002421">
    <property type="entry name" value="5-3_exonuclease"/>
</dbReference>
<evidence type="ECO:0000313" key="9">
    <source>
        <dbReference type="Proteomes" id="UP000065151"/>
    </source>
</evidence>
<keyword evidence="1" id="KW-0540">Nuclease</keyword>
<dbReference type="InterPro" id="IPR036279">
    <property type="entry name" value="5-3_exonuclease_C_sf"/>
</dbReference>
<dbReference type="GO" id="GO:0008409">
    <property type="term" value="F:5'-3' exonuclease activity"/>
    <property type="evidence" value="ECO:0007669"/>
    <property type="project" value="InterPro"/>
</dbReference>
<dbReference type="Gene3D" id="1.10.150.20">
    <property type="entry name" value="5' to 3' exonuclease, C-terminal subdomain"/>
    <property type="match status" value="1"/>
</dbReference>
<proteinExistence type="predicted"/>
<evidence type="ECO:0000256" key="2">
    <source>
        <dbReference type="ARBA" id="ARBA00022801"/>
    </source>
</evidence>
<evidence type="ECO:0000256" key="4">
    <source>
        <dbReference type="ARBA" id="ARBA00023125"/>
    </source>
</evidence>
<dbReference type="InterPro" id="IPR020045">
    <property type="entry name" value="DNA_polI_H3TH"/>
</dbReference>
<comment type="function">
    <text evidence="5">5'-3' exonuclease acting preferentially on double-stranded DNA.</text>
</comment>
<organism evidence="8">
    <name type="scientific">Pseudarthrobacter sulfonivorans</name>
    <dbReference type="NCBI Taxonomy" id="121292"/>
    <lineage>
        <taxon>Bacteria</taxon>
        <taxon>Bacillati</taxon>
        <taxon>Actinomycetota</taxon>
        <taxon>Actinomycetes</taxon>
        <taxon>Micrococcales</taxon>
        <taxon>Micrococcaceae</taxon>
        <taxon>Pseudarthrobacter</taxon>
    </lineage>
</organism>
<dbReference type="GO" id="GO:0033567">
    <property type="term" value="P:DNA replication, Okazaki fragment processing"/>
    <property type="evidence" value="ECO:0007669"/>
    <property type="project" value="InterPro"/>
</dbReference>
<dbReference type="AlphaFoldDB" id="A0A0U3GWP6"/>
<dbReference type="InterPro" id="IPR038969">
    <property type="entry name" value="FEN"/>
</dbReference>
<sequence length="316" mass="34055">MSGSGMPHRLMLLDTASLYFRAFYGLPDTIRRADGTPVNAVRGLLDMIARLTTEYGATHLIACWDDDWRPQWRVDLIPTYKSHRVAELVSDAPDVEVVPDALEAQLPMIRRVLELAGIAIVGAAEHEADDVVGTYASHADLPVDVVTGDRDLFQTVNDDRQVRVIYTARGMRNLEVVTDAVVVGKYRVLPEQYADYATLRGDASDGLPGVAGIGEKTAASLLGEYGTLENLLAAAADGGGGVSASVRSKLAAAADYLTVAPTVVKIVRNLKLPTLEEAGAQLHPVDGESRAELERLAVEWNLGGSVKRLLDALDRQ</sequence>
<evidence type="ECO:0000313" key="8">
    <source>
        <dbReference type="EMBL" id="ALV43558.1"/>
    </source>
</evidence>
<dbReference type="SMART" id="SM00475">
    <property type="entry name" value="53EXOc"/>
    <property type="match status" value="1"/>
</dbReference>
<evidence type="ECO:0000256" key="5">
    <source>
        <dbReference type="ARBA" id="ARBA00049957"/>
    </source>
</evidence>
<dbReference type="PANTHER" id="PTHR42646:SF2">
    <property type="entry name" value="5'-3' EXONUCLEASE FAMILY PROTEIN"/>
    <property type="match status" value="1"/>
</dbReference>
<dbReference type="PANTHER" id="PTHR42646">
    <property type="entry name" value="FLAP ENDONUCLEASE XNI"/>
    <property type="match status" value="1"/>
</dbReference>
<dbReference type="InterPro" id="IPR020046">
    <property type="entry name" value="5-3_exonucl_a-hlix_arch_N"/>
</dbReference>